<sequence>MYHVSTLYLILFLPYTLGKDIQTRSKDCRTLRALRVHHTARAETLVD</sequence>
<accession>A0AAJ8BNW1</accession>
<evidence type="ECO:0000256" key="1">
    <source>
        <dbReference type="SAM" id="SignalP"/>
    </source>
</evidence>
<dbReference type="GeneID" id="84590891"/>
<dbReference type="VEuPathDB" id="FungiDB:An04g04610"/>
<keyword evidence="1" id="KW-0732">Signal</keyword>
<proteinExistence type="predicted"/>
<dbReference type="RefSeq" id="XP_059600554.1">
    <property type="nucleotide sequence ID" value="XM_059747491.1"/>
</dbReference>
<reference evidence="2" key="1">
    <citation type="submission" date="2025-02" db="EMBL/GenBank/DDBJ databases">
        <authorList>
            <consortium name="NCBI Genome Project"/>
        </authorList>
    </citation>
    <scope>NUCLEOTIDE SEQUENCE</scope>
</reference>
<feature type="chain" id="PRO_5044803645" evidence="1">
    <location>
        <begin position="19"/>
        <end position="47"/>
    </location>
</feature>
<name>A0AAJ8BNW1_ASPNG</name>
<dbReference type="AlphaFoldDB" id="A0AAJ8BNW1"/>
<protein>
    <submittedName>
        <fullName evidence="2">Uncharacterized protein</fullName>
    </submittedName>
</protein>
<dbReference type="KEGG" id="ang:An04g04610"/>
<reference evidence="2" key="2">
    <citation type="submission" date="2025-08" db="UniProtKB">
        <authorList>
            <consortium name="RefSeq"/>
        </authorList>
    </citation>
    <scope>IDENTIFICATION</scope>
</reference>
<organism evidence="2">
    <name type="scientific">Aspergillus niger</name>
    <dbReference type="NCBI Taxonomy" id="5061"/>
    <lineage>
        <taxon>Eukaryota</taxon>
        <taxon>Fungi</taxon>
        <taxon>Dikarya</taxon>
        <taxon>Ascomycota</taxon>
        <taxon>Pezizomycotina</taxon>
        <taxon>Eurotiomycetes</taxon>
        <taxon>Eurotiomycetidae</taxon>
        <taxon>Eurotiales</taxon>
        <taxon>Aspergillaceae</taxon>
        <taxon>Aspergillus</taxon>
        <taxon>Aspergillus subgen. Circumdati</taxon>
    </lineage>
</organism>
<gene>
    <name evidence="2" type="ORF">An04g04610</name>
</gene>
<evidence type="ECO:0000313" key="2">
    <source>
        <dbReference type="RefSeq" id="XP_059600554.1"/>
    </source>
</evidence>
<feature type="signal peptide" evidence="1">
    <location>
        <begin position="1"/>
        <end position="18"/>
    </location>
</feature>